<evidence type="ECO:0000256" key="1">
    <source>
        <dbReference type="ARBA" id="ARBA00001962"/>
    </source>
</evidence>
<evidence type="ECO:0000256" key="2">
    <source>
        <dbReference type="ARBA" id="ARBA00022714"/>
    </source>
</evidence>
<dbReference type="Pfam" id="PF00848">
    <property type="entry name" value="Ring_hydroxyl_A"/>
    <property type="match status" value="1"/>
</dbReference>
<dbReference type="EMBL" id="CP063845">
    <property type="protein sequence ID" value="UFP93426.1"/>
    <property type="molecule type" value="Genomic_DNA"/>
</dbReference>
<dbReference type="Proteomes" id="UP001054846">
    <property type="component" value="Chromosome"/>
</dbReference>
<dbReference type="Gene3D" id="3.90.380.10">
    <property type="entry name" value="Naphthalene 1,2-dioxygenase Alpha Subunit, Chain A, domain 1"/>
    <property type="match status" value="1"/>
</dbReference>
<evidence type="ECO:0000256" key="5">
    <source>
        <dbReference type="ARBA" id="ARBA00023004"/>
    </source>
</evidence>
<dbReference type="CDD" id="cd03469">
    <property type="entry name" value="Rieske_RO_Alpha_N"/>
    <property type="match status" value="1"/>
</dbReference>
<keyword evidence="6" id="KW-0411">Iron-sulfur</keyword>
<evidence type="ECO:0000256" key="3">
    <source>
        <dbReference type="ARBA" id="ARBA00022723"/>
    </source>
</evidence>
<keyword evidence="9" id="KW-1185">Reference proteome</keyword>
<keyword evidence="2" id="KW-0001">2Fe-2S</keyword>
<evidence type="ECO:0000256" key="4">
    <source>
        <dbReference type="ARBA" id="ARBA00023002"/>
    </source>
</evidence>
<dbReference type="PROSITE" id="PS51296">
    <property type="entry name" value="RIESKE"/>
    <property type="match status" value="1"/>
</dbReference>
<dbReference type="GO" id="GO:0051213">
    <property type="term" value="F:dioxygenase activity"/>
    <property type="evidence" value="ECO:0007669"/>
    <property type="project" value="UniProtKB-KW"/>
</dbReference>
<keyword evidence="8" id="KW-0223">Dioxygenase</keyword>
<keyword evidence="5" id="KW-0408">Iron</keyword>
<dbReference type="CDD" id="cd00680">
    <property type="entry name" value="RHO_alpha_C"/>
    <property type="match status" value="1"/>
</dbReference>
<organism evidence="8 9">
    <name type="scientific">Gloeobacter morelensis MG652769</name>
    <dbReference type="NCBI Taxonomy" id="2781736"/>
    <lineage>
        <taxon>Bacteria</taxon>
        <taxon>Bacillati</taxon>
        <taxon>Cyanobacteriota</taxon>
        <taxon>Cyanophyceae</taxon>
        <taxon>Gloeobacterales</taxon>
        <taxon>Gloeobacteraceae</taxon>
        <taxon>Gloeobacter</taxon>
        <taxon>Gloeobacter morelensis</taxon>
    </lineage>
</organism>
<gene>
    <name evidence="8" type="ORF">ISF26_16715</name>
</gene>
<dbReference type="InterPro" id="IPR017941">
    <property type="entry name" value="Rieske_2Fe-2S"/>
</dbReference>
<dbReference type="InterPro" id="IPR036922">
    <property type="entry name" value="Rieske_2Fe-2S_sf"/>
</dbReference>
<feature type="domain" description="Rieske" evidence="7">
    <location>
        <begin position="37"/>
        <end position="145"/>
    </location>
</feature>
<proteinExistence type="predicted"/>
<evidence type="ECO:0000313" key="8">
    <source>
        <dbReference type="EMBL" id="UFP93426.1"/>
    </source>
</evidence>
<dbReference type="PANTHER" id="PTHR43756">
    <property type="entry name" value="CHOLINE MONOOXYGENASE, CHLOROPLASTIC"/>
    <property type="match status" value="1"/>
</dbReference>
<sequence>MTTRFSPTSARLGLPGRYYTDPDCYQRELKTVWRSTWQWVGRLEDLAGPGDYLTTILGEEPIFVVKNAEGELLAMHNVCPHRGARLLPEKQGSCKFLQCPYHAWTFDLEGKLLAVSQPKWFPDLDKSGVRLARARVDSWGGFVFVNPDPEGESLAEYLAGYPEYLGGWPHRWEELREVARTVYEEPINWKFIVENYVEDYHFATAHAGSLVPLFDVQNIRTTPTGRHVPILVPYTPEPPADPAFLKHWEADVPSYQGFIFPNLMINTGKNGCSVWRVTALDPERSRLETVTYQTPAQYAADPYVPESWQQVMEEDFSVCRLLQRGVGSRAYQVRALAGEHELGVAHFHQVLAQYF</sequence>
<evidence type="ECO:0000313" key="9">
    <source>
        <dbReference type="Proteomes" id="UP001054846"/>
    </source>
</evidence>
<dbReference type="SUPFAM" id="SSF55961">
    <property type="entry name" value="Bet v1-like"/>
    <property type="match status" value="1"/>
</dbReference>
<evidence type="ECO:0000256" key="6">
    <source>
        <dbReference type="ARBA" id="ARBA00023014"/>
    </source>
</evidence>
<comment type="cofactor">
    <cofactor evidence="1">
        <name>Fe cation</name>
        <dbReference type="ChEBI" id="CHEBI:24875"/>
    </cofactor>
</comment>
<dbReference type="SUPFAM" id="SSF50022">
    <property type="entry name" value="ISP domain"/>
    <property type="match status" value="1"/>
</dbReference>
<keyword evidence="4" id="KW-0560">Oxidoreductase</keyword>
<accession>A0ABY3PIH0</accession>
<dbReference type="PRINTS" id="PR00090">
    <property type="entry name" value="RNGDIOXGNASE"/>
</dbReference>
<dbReference type="Gene3D" id="2.102.10.10">
    <property type="entry name" value="Rieske [2Fe-2S] iron-sulphur domain"/>
    <property type="match status" value="1"/>
</dbReference>
<reference evidence="8 9" key="1">
    <citation type="journal article" date="2021" name="Genome Biol. Evol.">
        <title>Complete Genome Sequencing of a Novel Gloeobacter Species from a Waterfall Cave in Mexico.</title>
        <authorList>
            <person name="Saw J.H."/>
            <person name="Cardona T."/>
            <person name="Montejano G."/>
        </authorList>
    </citation>
    <scope>NUCLEOTIDE SEQUENCE [LARGE SCALE GENOMIC DNA]</scope>
    <source>
        <strain evidence="8">MG652769</strain>
    </source>
</reference>
<dbReference type="InterPro" id="IPR015879">
    <property type="entry name" value="Ring_hydroxy_dOase_asu_C_dom"/>
</dbReference>
<dbReference type="InterPro" id="IPR001663">
    <property type="entry name" value="Rng_hydr_dOase-A"/>
</dbReference>
<name>A0ABY3PIH0_9CYAN</name>
<dbReference type="PANTHER" id="PTHR43756:SF5">
    <property type="entry name" value="CHOLINE MONOOXYGENASE, CHLOROPLASTIC"/>
    <property type="match status" value="1"/>
</dbReference>
<protein>
    <submittedName>
        <fullName evidence="8">Aromatic ring-hydroxylating dioxygenase subunit alpha</fullName>
    </submittedName>
</protein>
<dbReference type="Pfam" id="PF00355">
    <property type="entry name" value="Rieske"/>
    <property type="match status" value="1"/>
</dbReference>
<keyword evidence="3" id="KW-0479">Metal-binding</keyword>
<dbReference type="RefSeq" id="WP_230840429.1">
    <property type="nucleotide sequence ID" value="NZ_CP063845.1"/>
</dbReference>
<evidence type="ECO:0000259" key="7">
    <source>
        <dbReference type="PROSITE" id="PS51296"/>
    </source>
</evidence>